<dbReference type="SFLD" id="SFLDG01129">
    <property type="entry name" value="C1.5:_HAD__Beta-PGM__Phosphata"/>
    <property type="match status" value="1"/>
</dbReference>
<proteinExistence type="predicted"/>
<sequence length="222" mass="24930">MSFLRPKYITFDCYGTLTNFQMGSMTRELFADRVGAGQMDQFVKDFAAYRLDQVMGDWRPYDEIIKTSLARVCKRWGVEYRGEGQLYYDAVPTWGPHADVPAGLSKIADKIPLVIFSNAMDEQIMSNVDKLGAPFHKVFTAQQAQAYKPRLAAFEFMLDNLGCGPEDVLHVSSSFRYDLMPAHDMKIKNKAFVARGHEQPGNAIYGYHQIPDIGGLAALVGL</sequence>
<dbReference type="Proteomes" id="UP000536720">
    <property type="component" value="Unassembled WGS sequence"/>
</dbReference>
<evidence type="ECO:0000256" key="1">
    <source>
        <dbReference type="ARBA" id="ARBA00022801"/>
    </source>
</evidence>
<dbReference type="NCBIfam" id="TIGR01493">
    <property type="entry name" value="HAD-SF-IA-v2"/>
    <property type="match status" value="1"/>
</dbReference>
<organism evidence="2 3">
    <name type="scientific">Pseudomonas corrugata</name>
    <dbReference type="NCBI Taxonomy" id="47879"/>
    <lineage>
        <taxon>Bacteria</taxon>
        <taxon>Pseudomonadati</taxon>
        <taxon>Pseudomonadota</taxon>
        <taxon>Gammaproteobacteria</taxon>
        <taxon>Pseudomonadales</taxon>
        <taxon>Pseudomonadaceae</taxon>
        <taxon>Pseudomonas</taxon>
    </lineage>
</organism>
<dbReference type="RefSeq" id="WP_175362127.1">
    <property type="nucleotide sequence ID" value="NZ_JABFMR010000004.1"/>
</dbReference>
<dbReference type="SUPFAM" id="SSF56784">
    <property type="entry name" value="HAD-like"/>
    <property type="match status" value="1"/>
</dbReference>
<dbReference type="Pfam" id="PF00702">
    <property type="entry name" value="Hydrolase"/>
    <property type="match status" value="1"/>
</dbReference>
<comment type="caution">
    <text evidence="2">The sequence shown here is derived from an EMBL/GenBank/DDBJ whole genome shotgun (WGS) entry which is preliminary data.</text>
</comment>
<dbReference type="PANTHER" id="PTHR43316">
    <property type="entry name" value="HYDROLASE, HALOACID DELAHOGENASE-RELATED"/>
    <property type="match status" value="1"/>
</dbReference>
<dbReference type="InterPro" id="IPR006328">
    <property type="entry name" value="2-HAD"/>
</dbReference>
<dbReference type="PANTHER" id="PTHR43316:SF9">
    <property type="entry name" value="ACID DEHALOGENASE, PUTATIVE (AFU_ORTHOLOGUE AFUA_6G14460)-RELATED"/>
    <property type="match status" value="1"/>
</dbReference>
<dbReference type="InterPro" id="IPR006439">
    <property type="entry name" value="HAD-SF_hydro_IA"/>
</dbReference>
<accession>A0A7Y5Z3B3</accession>
<evidence type="ECO:0000313" key="2">
    <source>
        <dbReference type="EMBL" id="NUT86270.1"/>
    </source>
</evidence>
<dbReference type="InterPro" id="IPR036412">
    <property type="entry name" value="HAD-like_sf"/>
</dbReference>
<dbReference type="Gene3D" id="1.10.150.750">
    <property type="match status" value="1"/>
</dbReference>
<dbReference type="AlphaFoldDB" id="A0A7Y5Z3B3"/>
<gene>
    <name evidence="2" type="ORF">HNO91_07555</name>
</gene>
<dbReference type="SFLD" id="SFLDS00003">
    <property type="entry name" value="Haloacid_Dehalogenase"/>
    <property type="match status" value="1"/>
</dbReference>
<dbReference type="InterPro" id="IPR051540">
    <property type="entry name" value="S-2-haloacid_dehalogenase"/>
</dbReference>
<dbReference type="NCBIfam" id="TIGR01428">
    <property type="entry name" value="HAD_type_II"/>
    <property type="match status" value="1"/>
</dbReference>
<keyword evidence="1" id="KW-0378">Hydrolase</keyword>
<dbReference type="GO" id="GO:0019120">
    <property type="term" value="F:hydrolase activity, acting on acid halide bonds, in C-halide compounds"/>
    <property type="evidence" value="ECO:0007669"/>
    <property type="project" value="InterPro"/>
</dbReference>
<dbReference type="EMBL" id="JABFMR010000004">
    <property type="protein sequence ID" value="NUT86270.1"/>
    <property type="molecule type" value="Genomic_DNA"/>
</dbReference>
<dbReference type="CDD" id="cd02588">
    <property type="entry name" value="HAD_L2-DEX"/>
    <property type="match status" value="1"/>
</dbReference>
<name>A0A7Y5Z3B3_9PSED</name>
<evidence type="ECO:0000313" key="3">
    <source>
        <dbReference type="Proteomes" id="UP000536720"/>
    </source>
</evidence>
<reference evidence="2 3" key="1">
    <citation type="journal article" date="2020" name="Front. Plant Sci.">
        <title>Isolation of Rhizosphere Bacteria That Improve Quality and Water Stress Tolerance in Greenhouse Ornamentals.</title>
        <authorList>
            <person name="Nordstedt N.P."/>
            <person name="Jones M.L."/>
        </authorList>
    </citation>
    <scope>NUCLEOTIDE SEQUENCE [LARGE SCALE GENOMIC DNA]</scope>
    <source>
        <strain evidence="2 3">C7D2</strain>
    </source>
</reference>
<dbReference type="Gene3D" id="3.40.50.1000">
    <property type="entry name" value="HAD superfamily/HAD-like"/>
    <property type="match status" value="1"/>
</dbReference>
<dbReference type="InterPro" id="IPR023214">
    <property type="entry name" value="HAD_sf"/>
</dbReference>
<protein>
    <submittedName>
        <fullName evidence="2">Haloacid dehalogenase type II</fullName>
    </submittedName>
</protein>